<evidence type="ECO:0000256" key="2">
    <source>
        <dbReference type="ARBA" id="ARBA00022490"/>
    </source>
</evidence>
<feature type="region of interest" description="Disordered" evidence="11">
    <location>
        <begin position="583"/>
        <end position="607"/>
    </location>
</feature>
<dbReference type="InterPro" id="IPR036961">
    <property type="entry name" value="Kinesin_motor_dom_sf"/>
</dbReference>
<evidence type="ECO:0000256" key="5">
    <source>
        <dbReference type="ARBA" id="ARBA00022840"/>
    </source>
</evidence>
<evidence type="ECO:0000259" key="12">
    <source>
        <dbReference type="PROSITE" id="PS50067"/>
    </source>
</evidence>
<evidence type="ECO:0000256" key="7">
    <source>
        <dbReference type="ARBA" id="ARBA00023212"/>
    </source>
</evidence>
<dbReference type="Proteomes" id="UP001487740">
    <property type="component" value="Unassembled WGS sequence"/>
</dbReference>
<dbReference type="GO" id="GO:0072686">
    <property type="term" value="C:mitotic spindle"/>
    <property type="evidence" value="ECO:0007669"/>
    <property type="project" value="TreeGrafter"/>
</dbReference>
<dbReference type="GO" id="GO:0007018">
    <property type="term" value="P:microtubule-based movement"/>
    <property type="evidence" value="ECO:0007669"/>
    <property type="project" value="InterPro"/>
</dbReference>
<comment type="caution">
    <text evidence="8">Lacks conserved residue(s) required for the propagation of feature annotation.</text>
</comment>
<dbReference type="SMART" id="SM00129">
    <property type="entry name" value="KISc"/>
    <property type="match status" value="1"/>
</dbReference>
<sequence length="642" mass="71167">MKENTVDGDELMKTGKLHLVDLAGSENIGRSGAVEKRAREAGNINMSLLTLGRVITALVEKAPHIPYRESKLTRLLQDALGGRTKTSVIATISPASVNQEETLSTLDYAHRAKNIQNKPEEYSQEIERLRRDLLAMREKNGVYLANENYQEMQATMEAQATEITEKIAHIRTLEAEMEKKLQLFAEVRQQLETTSQELADTKERLSDTCNTLSCTQKLLHTTAQEREEQRYLVSAHARTEEKLQVKGQTLIDVASCTSSDLSRLHDKLDRKRNVESQNTQVFQDFQASFTQIQDSLRHTLKSSLTQHTDKLKEATRLHCEGLQECRGAVSRSGRAVGALADTHAALTASALTLQEEMTKVVLGGVKGAREEGREASIQQRDLLLALLATNTEVTGQMAELISSASTSITSLHSTLNGKLQEMEGLCEGLQQHHMSLSAQVLQEVESHHASLLQHSEDTATSLQSLLNSQHTQTQSINHDLDSMVATLTAMKKKMSDLTSSSQQQVTSAQHSLSSVQAGAQETTGRLEMTLQRLGEKRCEVETALEQHIGQAQHSIEAATALQDQRVTELEEAVEKHVKTAEKEMKDGERSMKEALAKESNTLQEEAGKLDRVQEELLQRVQTVEEGLKELGYRGGQLTPSPE</sequence>
<evidence type="ECO:0000256" key="1">
    <source>
        <dbReference type="ARBA" id="ARBA00004245"/>
    </source>
</evidence>
<evidence type="ECO:0000313" key="14">
    <source>
        <dbReference type="Proteomes" id="UP001487740"/>
    </source>
</evidence>
<evidence type="ECO:0000256" key="10">
    <source>
        <dbReference type="SAM" id="Coils"/>
    </source>
</evidence>
<comment type="subcellular location">
    <subcellularLocation>
        <location evidence="1">Cytoplasm</location>
        <location evidence="1">Cytoskeleton</location>
    </subcellularLocation>
</comment>
<feature type="region of interest" description="Disordered" evidence="11">
    <location>
        <begin position="495"/>
        <end position="520"/>
    </location>
</feature>
<dbReference type="SUPFAM" id="SSF52540">
    <property type="entry name" value="P-loop containing nucleoside triphosphate hydrolases"/>
    <property type="match status" value="1"/>
</dbReference>
<organism evidence="13 14">
    <name type="scientific">Scylla paramamosain</name>
    <name type="common">Mud crab</name>
    <dbReference type="NCBI Taxonomy" id="85552"/>
    <lineage>
        <taxon>Eukaryota</taxon>
        <taxon>Metazoa</taxon>
        <taxon>Ecdysozoa</taxon>
        <taxon>Arthropoda</taxon>
        <taxon>Crustacea</taxon>
        <taxon>Multicrustacea</taxon>
        <taxon>Malacostraca</taxon>
        <taxon>Eumalacostraca</taxon>
        <taxon>Eucarida</taxon>
        <taxon>Decapoda</taxon>
        <taxon>Pleocyemata</taxon>
        <taxon>Brachyura</taxon>
        <taxon>Eubrachyura</taxon>
        <taxon>Portunoidea</taxon>
        <taxon>Portunidae</taxon>
        <taxon>Portuninae</taxon>
        <taxon>Scylla</taxon>
    </lineage>
</organism>
<reference evidence="13 14" key="1">
    <citation type="submission" date="2023-03" db="EMBL/GenBank/DDBJ databases">
        <title>High-quality genome of Scylla paramamosain provides insights in environmental adaptation.</title>
        <authorList>
            <person name="Zhang L."/>
        </authorList>
    </citation>
    <scope>NUCLEOTIDE SEQUENCE [LARGE SCALE GENOMIC DNA]</scope>
    <source>
        <strain evidence="13">LZ_2023a</strain>
        <tissue evidence="13">Muscle</tissue>
    </source>
</reference>
<keyword evidence="2" id="KW-0963">Cytoplasm</keyword>
<dbReference type="InterPro" id="IPR019821">
    <property type="entry name" value="Kinesin_motor_CS"/>
</dbReference>
<keyword evidence="5 9" id="KW-0067">ATP-binding</keyword>
<protein>
    <recommendedName>
        <fullName evidence="9">Kinesin-like protein</fullName>
    </recommendedName>
</protein>
<evidence type="ECO:0000256" key="3">
    <source>
        <dbReference type="ARBA" id="ARBA00022701"/>
    </source>
</evidence>
<gene>
    <name evidence="13" type="ORF">O3P69_009291</name>
</gene>
<feature type="compositionally biased region" description="Low complexity" evidence="11">
    <location>
        <begin position="499"/>
        <end position="511"/>
    </location>
</feature>
<evidence type="ECO:0000256" key="9">
    <source>
        <dbReference type="RuleBase" id="RU000394"/>
    </source>
</evidence>
<comment type="caution">
    <text evidence="13">The sequence shown here is derived from an EMBL/GenBank/DDBJ whole genome shotgun (WGS) entry which is preliminary data.</text>
</comment>
<keyword evidence="7" id="KW-0206">Cytoskeleton</keyword>
<dbReference type="PROSITE" id="PS00411">
    <property type="entry name" value="KINESIN_MOTOR_1"/>
    <property type="match status" value="1"/>
</dbReference>
<dbReference type="PANTHER" id="PTHR47970">
    <property type="entry name" value="KINESIN-LIKE PROTEIN KIF11"/>
    <property type="match status" value="1"/>
</dbReference>
<dbReference type="GO" id="GO:0008017">
    <property type="term" value="F:microtubule binding"/>
    <property type="evidence" value="ECO:0007669"/>
    <property type="project" value="InterPro"/>
</dbReference>
<proteinExistence type="inferred from homology"/>
<dbReference type="InterPro" id="IPR047149">
    <property type="entry name" value="KIF11-like"/>
</dbReference>
<evidence type="ECO:0000256" key="11">
    <source>
        <dbReference type="SAM" id="MobiDB-lite"/>
    </source>
</evidence>
<feature type="compositionally biased region" description="Basic and acidic residues" evidence="11">
    <location>
        <begin position="583"/>
        <end position="596"/>
    </location>
</feature>
<dbReference type="PROSITE" id="PS50067">
    <property type="entry name" value="KINESIN_MOTOR_2"/>
    <property type="match status" value="1"/>
</dbReference>
<dbReference type="PANTHER" id="PTHR47970:SF12">
    <property type="entry name" value="KINESIN FAMILY MEMBER 11"/>
    <property type="match status" value="1"/>
</dbReference>
<evidence type="ECO:0000256" key="4">
    <source>
        <dbReference type="ARBA" id="ARBA00022741"/>
    </source>
</evidence>
<feature type="domain" description="Kinesin motor" evidence="12">
    <location>
        <begin position="1"/>
        <end position="115"/>
    </location>
</feature>
<evidence type="ECO:0000313" key="13">
    <source>
        <dbReference type="EMBL" id="KAK8384383.1"/>
    </source>
</evidence>
<keyword evidence="4 9" id="KW-0547">Nucleotide-binding</keyword>
<evidence type="ECO:0000256" key="8">
    <source>
        <dbReference type="PROSITE-ProRule" id="PRU00283"/>
    </source>
</evidence>
<name>A0AAW0TAP1_SCYPA</name>
<feature type="coiled-coil region" evidence="10">
    <location>
        <begin position="112"/>
        <end position="208"/>
    </location>
</feature>
<dbReference type="AlphaFoldDB" id="A0AAW0TAP1"/>
<dbReference type="GO" id="GO:0051231">
    <property type="term" value="P:spindle elongation"/>
    <property type="evidence" value="ECO:0007669"/>
    <property type="project" value="TreeGrafter"/>
</dbReference>
<dbReference type="InterPro" id="IPR027417">
    <property type="entry name" value="P-loop_NTPase"/>
</dbReference>
<dbReference type="Gene3D" id="3.40.850.10">
    <property type="entry name" value="Kinesin motor domain"/>
    <property type="match status" value="1"/>
</dbReference>
<dbReference type="PRINTS" id="PR00380">
    <property type="entry name" value="KINESINHEAVY"/>
</dbReference>
<dbReference type="EMBL" id="JARAKH010000035">
    <property type="protein sequence ID" value="KAK8384383.1"/>
    <property type="molecule type" value="Genomic_DNA"/>
</dbReference>
<dbReference type="GO" id="GO:0005524">
    <property type="term" value="F:ATP binding"/>
    <property type="evidence" value="ECO:0007669"/>
    <property type="project" value="UniProtKB-KW"/>
</dbReference>
<keyword evidence="14" id="KW-1185">Reference proteome</keyword>
<keyword evidence="3 9" id="KW-0493">Microtubule</keyword>
<dbReference type="GO" id="GO:0005876">
    <property type="term" value="C:spindle microtubule"/>
    <property type="evidence" value="ECO:0007669"/>
    <property type="project" value="TreeGrafter"/>
</dbReference>
<dbReference type="GO" id="GO:0090307">
    <property type="term" value="P:mitotic spindle assembly"/>
    <property type="evidence" value="ECO:0007669"/>
    <property type="project" value="TreeGrafter"/>
</dbReference>
<keyword evidence="6 9" id="KW-0505">Motor protein</keyword>
<dbReference type="InterPro" id="IPR001752">
    <property type="entry name" value="Kinesin_motor_dom"/>
</dbReference>
<evidence type="ECO:0000256" key="6">
    <source>
        <dbReference type="ARBA" id="ARBA00023175"/>
    </source>
</evidence>
<dbReference type="Pfam" id="PF00225">
    <property type="entry name" value="Kinesin"/>
    <property type="match status" value="1"/>
</dbReference>
<accession>A0AAW0TAP1</accession>
<keyword evidence="10" id="KW-0175">Coiled coil</keyword>
<dbReference type="GO" id="GO:0005634">
    <property type="term" value="C:nucleus"/>
    <property type="evidence" value="ECO:0007669"/>
    <property type="project" value="TreeGrafter"/>
</dbReference>
<dbReference type="GO" id="GO:0008574">
    <property type="term" value="F:plus-end-directed microtubule motor activity"/>
    <property type="evidence" value="ECO:0007669"/>
    <property type="project" value="TreeGrafter"/>
</dbReference>
<comment type="similarity">
    <text evidence="8 9">Belongs to the TRAFAC class myosin-kinesin ATPase superfamily. Kinesin family.</text>
</comment>